<evidence type="ECO:0000256" key="3">
    <source>
        <dbReference type="ARBA" id="ARBA00023295"/>
    </source>
</evidence>
<dbReference type="Gene3D" id="2.60.40.10">
    <property type="entry name" value="Immunoglobulins"/>
    <property type="match status" value="1"/>
</dbReference>
<name>A0A919K513_9ACTN</name>
<proteinExistence type="inferred from homology"/>
<dbReference type="PANTHER" id="PTHR12631">
    <property type="entry name" value="ALPHA-L-IDURONIDASE"/>
    <property type="match status" value="1"/>
</dbReference>
<dbReference type="EMBL" id="BOMV01000065">
    <property type="protein sequence ID" value="GIE98703.1"/>
    <property type="molecule type" value="Genomic_DNA"/>
</dbReference>
<accession>A0A919K513</accession>
<dbReference type="SUPFAM" id="SSF51445">
    <property type="entry name" value="(Trans)glycosidases"/>
    <property type="match status" value="1"/>
</dbReference>
<evidence type="ECO:0000259" key="5">
    <source>
        <dbReference type="Pfam" id="PF01229"/>
    </source>
</evidence>
<evidence type="ECO:0000256" key="4">
    <source>
        <dbReference type="SAM" id="MobiDB-lite"/>
    </source>
</evidence>
<dbReference type="PANTHER" id="PTHR12631:SF10">
    <property type="entry name" value="BETA-XYLOSIDASE-LIKE PROTEIN-RELATED"/>
    <property type="match status" value="1"/>
</dbReference>
<evidence type="ECO:0000256" key="2">
    <source>
        <dbReference type="ARBA" id="ARBA00022801"/>
    </source>
</evidence>
<feature type="domain" description="Glycosyl hydrolases family 39 N-terminal catalytic" evidence="5">
    <location>
        <begin position="234"/>
        <end position="463"/>
    </location>
</feature>
<dbReference type="InterPro" id="IPR017853">
    <property type="entry name" value="GH"/>
</dbReference>
<dbReference type="InterPro" id="IPR049166">
    <property type="entry name" value="GH39_cat"/>
</dbReference>
<dbReference type="Gene3D" id="3.20.20.80">
    <property type="entry name" value="Glycosidases"/>
    <property type="match status" value="1"/>
</dbReference>
<keyword evidence="2" id="KW-0378">Hydrolase</keyword>
<dbReference type="InterPro" id="IPR051923">
    <property type="entry name" value="Glycosyl_Hydrolase_39"/>
</dbReference>
<comment type="caution">
    <text evidence="6">The sequence shown here is derived from an EMBL/GenBank/DDBJ whole genome shotgun (WGS) entry which is preliminary data.</text>
</comment>
<dbReference type="GO" id="GO:0005975">
    <property type="term" value="P:carbohydrate metabolic process"/>
    <property type="evidence" value="ECO:0007669"/>
    <property type="project" value="UniProtKB-ARBA"/>
</dbReference>
<gene>
    <name evidence="6" type="ORF">Ari01nite_61680</name>
</gene>
<feature type="region of interest" description="Disordered" evidence="4">
    <location>
        <begin position="1"/>
        <end position="74"/>
    </location>
</feature>
<organism evidence="6 7">
    <name type="scientific">Paractinoplanes rishiriensis</name>
    <dbReference type="NCBI Taxonomy" id="1050105"/>
    <lineage>
        <taxon>Bacteria</taxon>
        <taxon>Bacillati</taxon>
        <taxon>Actinomycetota</taxon>
        <taxon>Actinomycetes</taxon>
        <taxon>Micromonosporales</taxon>
        <taxon>Micromonosporaceae</taxon>
        <taxon>Paractinoplanes</taxon>
    </lineage>
</organism>
<comment type="similarity">
    <text evidence="1">Belongs to the glycosyl hydrolase 39 family.</text>
</comment>
<protein>
    <recommendedName>
        <fullName evidence="5">Glycosyl hydrolases family 39 N-terminal catalytic domain-containing protein</fullName>
    </recommendedName>
</protein>
<keyword evidence="7" id="KW-1185">Reference proteome</keyword>
<dbReference type="GO" id="GO:0004553">
    <property type="term" value="F:hydrolase activity, hydrolyzing O-glycosyl compounds"/>
    <property type="evidence" value="ECO:0007669"/>
    <property type="project" value="TreeGrafter"/>
</dbReference>
<evidence type="ECO:0000256" key="1">
    <source>
        <dbReference type="ARBA" id="ARBA00008875"/>
    </source>
</evidence>
<keyword evidence="3" id="KW-0326">Glycosidase</keyword>
<dbReference type="Proteomes" id="UP000636960">
    <property type="component" value="Unassembled WGS sequence"/>
</dbReference>
<dbReference type="Pfam" id="PF01229">
    <property type="entry name" value="Glyco_hydro_39"/>
    <property type="match status" value="2"/>
</dbReference>
<feature type="compositionally biased region" description="Low complexity" evidence="4">
    <location>
        <begin position="212"/>
        <end position="226"/>
    </location>
</feature>
<evidence type="ECO:0000313" key="6">
    <source>
        <dbReference type="EMBL" id="GIE98703.1"/>
    </source>
</evidence>
<feature type="domain" description="Glycosyl hydrolases family 39 N-terminal catalytic" evidence="5">
    <location>
        <begin position="476"/>
        <end position="645"/>
    </location>
</feature>
<reference evidence="6" key="1">
    <citation type="submission" date="2021-01" db="EMBL/GenBank/DDBJ databases">
        <title>Whole genome shotgun sequence of Actinoplanes rishiriensis NBRC 108556.</title>
        <authorList>
            <person name="Komaki H."/>
            <person name="Tamura T."/>
        </authorList>
    </citation>
    <scope>NUCLEOTIDE SEQUENCE</scope>
    <source>
        <strain evidence="6">NBRC 108556</strain>
    </source>
</reference>
<dbReference type="RefSeq" id="WP_239163174.1">
    <property type="nucleotide sequence ID" value="NZ_BOMV01000065.1"/>
</dbReference>
<feature type="compositionally biased region" description="Gly residues" evidence="4">
    <location>
        <begin position="26"/>
        <end position="38"/>
    </location>
</feature>
<evidence type="ECO:0000313" key="7">
    <source>
        <dbReference type="Proteomes" id="UP000636960"/>
    </source>
</evidence>
<dbReference type="InterPro" id="IPR013783">
    <property type="entry name" value="Ig-like_fold"/>
</dbReference>
<feature type="compositionally biased region" description="Pro residues" evidence="4">
    <location>
        <begin position="159"/>
        <end position="170"/>
    </location>
</feature>
<dbReference type="AlphaFoldDB" id="A0A919K513"/>
<feature type="region of interest" description="Disordered" evidence="4">
    <location>
        <begin position="151"/>
        <end position="230"/>
    </location>
</feature>
<dbReference type="Gene3D" id="2.60.40.1500">
    <property type="entry name" value="Glycosyl hydrolase domain, family 39"/>
    <property type="match status" value="1"/>
</dbReference>
<sequence length="697" mass="74404">MTSEDKQPSQPGRPSQPGQPSPGDPGGPGGRLSPGGAEGQARADWAALMGGGGAQDRAAGEPVRADLPAPGGLTAVRGRGQVTLRWDPVPGAIGYAVHRAPTEHGPFTVVDHGGGDVLAVPHGPYADTTPGRGGWYAVAALQTVVAIGPLSRPAATEPTSPPTAWPPGPASPGNSIPHHPAPPFATQPIHPESPSDAAPDLPASRTSLHPGPALDPLSTTPPLSTDPAPPIVDISVTAAAEGVPLHRVWQDMVGSEHLSHLLSADRTGGRVIGDELREALRRVHDELGVRSARAHGILCDDLGVYREVNGEPGHDFTTVDRVYDTIRELGMVPVVEFGYMPRDLAADPSRTVFTYRGIISPPKDWARWADLVRAFTQHLADRYGLEELRESWRFEVWNEANLSVFWSGTPAEYWRLYEETARAVKAVDPALLVGGPATAAVGWIDDQLQVDAPVDFLSTHVYGTLPLDLRPWAGGRPILWTEWGVTATHGSTVNDSVFAATFLLSGMRSAAGRLDALAPWVASDHFEELGRPPRLLHGGFGLLTVGNLAKPKFWALWLAQRLGETELPATLTGDGAGSLVQAWASRHPDGTQAVLVWNGTLDHGRVAGASELDRRVRLQTDLTAAHILRVWRVDAEHGNVAARWPADRDWPSEAEWDELTAADVLAEAEPPRAVLPGEDVVLHLPNPGIALLELRPC</sequence>